<proteinExistence type="predicted"/>
<keyword evidence="2" id="KW-1185">Reference proteome</keyword>
<sequence>MGPKRARGRLIALLAIACCCTSVLALDARERWPSVRHRSIEFDNSSDDQNVRGAAVLSSQRSRARPSRRLSSRHHNDFTESTITTTVSTTTSTSSPTTESALPTTTTLTTTEETKTSRTTLSDDALLLSSAGGGRESTAKKSTTSAGSSSSDDDDKKTLSQQVKEGKYGLIQDELFSERSRRPGILSYASNAEVPSDNANNLGGLTEDEIWLAENHVLVLKGGGFSDSDDDPRTGGSWPPIDDYQAPRRQVKIPPRPKVPPPFPVQLREGGPVQLILGNGSATEQGELLLPEPHNGTSSIDFEALPGGFRGFLPGEGPFFAPPQPLTPLQLPEQRRNKANGGELPPLYQSLPPGAVIVPPPSNQTDYDDEDQSMYYPPPYSFVYQGQDNSTSIPPGPLVPGIILPPPPDFFATLDAGPEGRVPPPPPSKASSKYSGGKRPGVSRPTSTPPRKPSSKPLYKTPPTTSPASSLKDPGYYVPKPFSRAKGYPKPERTTLPPPPPPPPPPPQPPRTLFVEVTTPSAPVQLSTQVTTLESPELEPIIGNQVISDSERTPWNQPVPQLPLLPSTSTTMANKTTERLEPRYPSQASYYFYEESGVNSEPRDQQPPSSSTAEPVIFFGSTAEAPPYRPNLESLVSPGKSYYGVHQLLEPPQHASKDFKLKLIDAVVVREPQIYRYVSDPEPQQPDPPRSQSPRMLHSEPFYHAAVPAATRESPPRLSYFATSTPPPPPRPKKTQQPQRRPETLSSISLDHFDDKPNSVPGAHKPKPIYQYSFEATNYPKRGRHIDTTLAAHQQYFTKQDEQLLDDVTKEYFSVFGKKLSAGVKLSSTTPVYGKSSAVTERPSSKLALAVGSYEPNGFGAPNIKVRYGDATPGPFGPPPSSSLVRDDVVLNFGQPQSNFVPLLSAAPAPLPRAPSPGPPLRSRYPPLPPSPHQNNRLSTQPHIQQEQVQRPQLPVNLADDLAVNYKQPRPALEPEAEFIGPAAPSRLQHSLSLGPEHLHQQQQFKPNSYFAYKLPGDGGHFYFLTPQAVQGRHREQQHHLGLYQAASSSALQSPRDSRLLRRRRARDGD</sequence>
<dbReference type="Proteomes" id="UP001239111">
    <property type="component" value="Chromosome 2"/>
</dbReference>
<accession>A0ACC2NZK1</accession>
<name>A0ACC2NZK1_9HYME</name>
<dbReference type="EMBL" id="CM056742">
    <property type="protein sequence ID" value="KAJ8676610.1"/>
    <property type="molecule type" value="Genomic_DNA"/>
</dbReference>
<protein>
    <submittedName>
        <fullName evidence="1">Uncharacterized protein</fullName>
    </submittedName>
</protein>
<evidence type="ECO:0000313" key="2">
    <source>
        <dbReference type="Proteomes" id="UP001239111"/>
    </source>
</evidence>
<organism evidence="1 2">
    <name type="scientific">Eretmocerus hayati</name>
    <dbReference type="NCBI Taxonomy" id="131215"/>
    <lineage>
        <taxon>Eukaryota</taxon>
        <taxon>Metazoa</taxon>
        <taxon>Ecdysozoa</taxon>
        <taxon>Arthropoda</taxon>
        <taxon>Hexapoda</taxon>
        <taxon>Insecta</taxon>
        <taxon>Pterygota</taxon>
        <taxon>Neoptera</taxon>
        <taxon>Endopterygota</taxon>
        <taxon>Hymenoptera</taxon>
        <taxon>Apocrita</taxon>
        <taxon>Proctotrupomorpha</taxon>
        <taxon>Chalcidoidea</taxon>
        <taxon>Aphelinidae</taxon>
        <taxon>Aphelininae</taxon>
        <taxon>Eretmocerus</taxon>
    </lineage>
</organism>
<evidence type="ECO:0000313" key="1">
    <source>
        <dbReference type="EMBL" id="KAJ8676610.1"/>
    </source>
</evidence>
<gene>
    <name evidence="1" type="ORF">QAD02_012397</name>
</gene>
<comment type="caution">
    <text evidence="1">The sequence shown here is derived from an EMBL/GenBank/DDBJ whole genome shotgun (WGS) entry which is preliminary data.</text>
</comment>
<reference evidence="1" key="1">
    <citation type="submission" date="2023-04" db="EMBL/GenBank/DDBJ databases">
        <title>A chromosome-level genome assembly of the parasitoid wasp Eretmocerus hayati.</title>
        <authorList>
            <person name="Zhong Y."/>
            <person name="Liu S."/>
            <person name="Liu Y."/>
        </authorList>
    </citation>
    <scope>NUCLEOTIDE SEQUENCE</scope>
    <source>
        <strain evidence="1">ZJU_SS_LIU_2023</strain>
    </source>
</reference>